<dbReference type="SUPFAM" id="SSF51658">
    <property type="entry name" value="Xylose isomerase-like"/>
    <property type="match status" value="1"/>
</dbReference>
<dbReference type="Gene3D" id="3.20.20.150">
    <property type="entry name" value="Divalent-metal-dependent TIM barrel enzymes"/>
    <property type="match status" value="1"/>
</dbReference>
<dbReference type="InParanoid" id="W0RGJ3"/>
<dbReference type="PROSITE" id="PS51318">
    <property type="entry name" value="TAT"/>
    <property type="match status" value="1"/>
</dbReference>
<dbReference type="Pfam" id="PF01261">
    <property type="entry name" value="AP_endonuc_2"/>
    <property type="match status" value="1"/>
</dbReference>
<dbReference type="KEGG" id="gba:J421_1923"/>
<dbReference type="eggNOG" id="COG1082">
    <property type="taxonomic scope" value="Bacteria"/>
</dbReference>
<gene>
    <name evidence="2" type="ORF">J421_1923</name>
</gene>
<evidence type="ECO:0000313" key="3">
    <source>
        <dbReference type="Proteomes" id="UP000019151"/>
    </source>
</evidence>
<name>W0RGJ3_9BACT</name>
<feature type="domain" description="Xylose isomerase-like TIM barrel" evidence="1">
    <location>
        <begin position="76"/>
        <end position="306"/>
    </location>
</feature>
<keyword evidence="3" id="KW-1185">Reference proteome</keyword>
<organism evidence="2 3">
    <name type="scientific">Gemmatirosa kalamazoonensis</name>
    <dbReference type="NCBI Taxonomy" id="861299"/>
    <lineage>
        <taxon>Bacteria</taxon>
        <taxon>Pseudomonadati</taxon>
        <taxon>Gemmatimonadota</taxon>
        <taxon>Gemmatimonadia</taxon>
        <taxon>Gemmatimonadales</taxon>
        <taxon>Gemmatimonadaceae</taxon>
        <taxon>Gemmatirosa</taxon>
    </lineage>
</organism>
<dbReference type="AlphaFoldDB" id="W0RGJ3"/>
<dbReference type="EMBL" id="CP007128">
    <property type="protein sequence ID" value="AHG89460.1"/>
    <property type="molecule type" value="Genomic_DNA"/>
</dbReference>
<evidence type="ECO:0000313" key="2">
    <source>
        <dbReference type="EMBL" id="AHG89460.1"/>
    </source>
</evidence>
<dbReference type="Proteomes" id="UP000019151">
    <property type="component" value="Chromosome"/>
</dbReference>
<dbReference type="FunCoup" id="W0RGJ3">
    <property type="interactions" value="35"/>
</dbReference>
<protein>
    <submittedName>
        <fullName evidence="2">Xylose isomerase domain-containing protein TIM barrel</fullName>
    </submittedName>
</protein>
<dbReference type="InterPro" id="IPR013022">
    <property type="entry name" value="Xyl_isomerase-like_TIM-brl"/>
</dbReference>
<evidence type="ECO:0000259" key="1">
    <source>
        <dbReference type="Pfam" id="PF01261"/>
    </source>
</evidence>
<keyword evidence="2" id="KW-0413">Isomerase</keyword>
<proteinExistence type="predicted"/>
<dbReference type="PANTHER" id="PTHR12110:SF41">
    <property type="entry name" value="INOSOSE DEHYDRATASE"/>
    <property type="match status" value="1"/>
</dbReference>
<dbReference type="HOGENOM" id="CLU_059523_1_0_0"/>
<dbReference type="RefSeq" id="WP_104022448.1">
    <property type="nucleotide sequence ID" value="NZ_CP007128.1"/>
</dbReference>
<dbReference type="STRING" id="861299.J421_1923"/>
<dbReference type="PANTHER" id="PTHR12110">
    <property type="entry name" value="HYDROXYPYRUVATE ISOMERASE"/>
    <property type="match status" value="1"/>
</dbReference>
<dbReference type="InterPro" id="IPR050312">
    <property type="entry name" value="IolE/XylAMocC-like"/>
</dbReference>
<dbReference type="OrthoDB" id="9798407at2"/>
<accession>W0RGJ3</accession>
<dbReference type="GO" id="GO:0016853">
    <property type="term" value="F:isomerase activity"/>
    <property type="evidence" value="ECO:0007669"/>
    <property type="project" value="UniProtKB-KW"/>
</dbReference>
<dbReference type="InterPro" id="IPR036237">
    <property type="entry name" value="Xyl_isomerase-like_sf"/>
</dbReference>
<reference evidence="2 3" key="1">
    <citation type="journal article" date="2014" name="Genome Announc.">
        <title>Genome Sequence and Methylome of Soil Bacterium Gemmatirosa kalamazoonensis KBS708T, a Member of the Rarely Cultivated Gemmatimonadetes Phylum.</title>
        <authorList>
            <person name="Debruyn J.M."/>
            <person name="Radosevich M."/>
            <person name="Wommack K.E."/>
            <person name="Polson S.W."/>
            <person name="Hauser L.J."/>
            <person name="Fawaz M.N."/>
            <person name="Korlach J."/>
            <person name="Tsai Y.C."/>
        </authorList>
    </citation>
    <scope>NUCLEOTIDE SEQUENCE [LARGE SCALE GENOMIC DNA]</scope>
    <source>
        <strain evidence="2 3">KBS708</strain>
    </source>
</reference>
<sequence length="329" mass="34945">MPSTTQPAAVDRRTFLKGLTAVGGGILATACAGHAAGPSASGAAASRASLAAWRDRIGLQLFTVRDRFMTDYPGTLRAVAAAGYREVQTTLSYGGYSLDQIKQFLDQAGLVAPATHVSPPNGPEFERTLDAYARIGHRYTTVNTGSERGPRGVPNAAPQRQTLDAVKRTAAALNEAGRVTQKHGLKVIVHNHTVEFEPLADGSQRPYDVLMAETDPSLVALELDIGWATVAGANALELFRRAPGRFEVWHVKDVAGLASLAGKSEAERQRAAKIVPLGEGEIDYRAIFAQAGLAGMKHFFVEQDSAPDSGDSLAAAAASYRNLRDRVLA</sequence>
<dbReference type="InterPro" id="IPR006311">
    <property type="entry name" value="TAT_signal"/>
</dbReference>